<accession>A0ABZ2LVS8</accession>
<feature type="region of interest" description="Disordered" evidence="1">
    <location>
        <begin position="147"/>
        <end position="167"/>
    </location>
</feature>
<dbReference type="RefSeq" id="WP_394823339.1">
    <property type="nucleotide sequence ID" value="NZ_CP089984.1"/>
</dbReference>
<organism evidence="2 3">
    <name type="scientific">Pendulispora albinea</name>
    <dbReference type="NCBI Taxonomy" id="2741071"/>
    <lineage>
        <taxon>Bacteria</taxon>
        <taxon>Pseudomonadati</taxon>
        <taxon>Myxococcota</taxon>
        <taxon>Myxococcia</taxon>
        <taxon>Myxococcales</taxon>
        <taxon>Sorangiineae</taxon>
        <taxon>Pendulisporaceae</taxon>
        <taxon>Pendulispora</taxon>
    </lineage>
</organism>
<dbReference type="EMBL" id="CP089984">
    <property type="protein sequence ID" value="WXB13724.1"/>
    <property type="molecule type" value="Genomic_DNA"/>
</dbReference>
<protein>
    <submittedName>
        <fullName evidence="2">Uncharacterized protein</fullName>
    </submittedName>
</protein>
<gene>
    <name evidence="2" type="ORF">LZC94_38555</name>
</gene>
<dbReference type="Proteomes" id="UP001370348">
    <property type="component" value="Chromosome"/>
</dbReference>
<evidence type="ECO:0000313" key="2">
    <source>
        <dbReference type="EMBL" id="WXB13724.1"/>
    </source>
</evidence>
<evidence type="ECO:0000313" key="3">
    <source>
        <dbReference type="Proteomes" id="UP001370348"/>
    </source>
</evidence>
<evidence type="ECO:0000256" key="1">
    <source>
        <dbReference type="SAM" id="MobiDB-lite"/>
    </source>
</evidence>
<keyword evidence="3" id="KW-1185">Reference proteome</keyword>
<name>A0ABZ2LVS8_9BACT</name>
<sequence length="167" mass="18820">MGIYLWAGLFEPVMETGAVRALAATTILGNLLEEIRLRFGKYELLDHWKQGEFHHDIVVRVPDAQGVLPGPILVIATNCNGGVKEVLCFDTPPDRWALWHWRCPNIQDFSGALPPMLACVTTEHWFDPCDLLSNDARSELKAEYRRRQHGGGWEMSPPEPCAGNRRA</sequence>
<reference evidence="2 3" key="1">
    <citation type="submission" date="2021-12" db="EMBL/GenBank/DDBJ databases">
        <title>Discovery of the Pendulisporaceae a myxobacterial family with distinct sporulation behavior and unique specialized metabolism.</title>
        <authorList>
            <person name="Garcia R."/>
            <person name="Popoff A."/>
            <person name="Bader C.D."/>
            <person name="Loehr J."/>
            <person name="Walesch S."/>
            <person name="Walt C."/>
            <person name="Boldt J."/>
            <person name="Bunk B."/>
            <person name="Haeckl F.J.F.P.J."/>
            <person name="Gunesch A.P."/>
            <person name="Birkelbach J."/>
            <person name="Nuebel U."/>
            <person name="Pietschmann T."/>
            <person name="Bach T."/>
            <person name="Mueller R."/>
        </authorList>
    </citation>
    <scope>NUCLEOTIDE SEQUENCE [LARGE SCALE GENOMIC DNA]</scope>
    <source>
        <strain evidence="2 3">MSr11954</strain>
    </source>
</reference>
<proteinExistence type="predicted"/>